<proteinExistence type="predicted"/>
<dbReference type="PANTHER" id="PTHR42681:SF1">
    <property type="entry name" value="MALONYL-COA-ACYL CARRIER PROTEIN TRANSACYLASE, MITOCHONDRIAL"/>
    <property type="match status" value="1"/>
</dbReference>
<keyword evidence="8" id="KW-1185">Reference proteome</keyword>
<dbReference type="SUPFAM" id="SSF55048">
    <property type="entry name" value="Probable ACP-binding domain of malonyl-CoA ACP transacylase"/>
    <property type="match status" value="1"/>
</dbReference>
<dbReference type="CDD" id="cd04742">
    <property type="entry name" value="NPD_FabD"/>
    <property type="match status" value="1"/>
</dbReference>
<dbReference type="NCBIfam" id="TIGR00128">
    <property type="entry name" value="fabD"/>
    <property type="match status" value="1"/>
</dbReference>
<dbReference type="Gene3D" id="3.30.70.250">
    <property type="entry name" value="Malonyl-CoA ACP transacylase, ACP-binding"/>
    <property type="match status" value="1"/>
</dbReference>
<dbReference type="InterPro" id="IPR014043">
    <property type="entry name" value="Acyl_transferase_dom"/>
</dbReference>
<comment type="catalytic activity">
    <reaction evidence="4">
        <text>holo-[ACP] + malonyl-CoA = malonyl-[ACP] + CoA</text>
        <dbReference type="Rhea" id="RHEA:41792"/>
        <dbReference type="Rhea" id="RHEA-COMP:9623"/>
        <dbReference type="Rhea" id="RHEA-COMP:9685"/>
        <dbReference type="ChEBI" id="CHEBI:57287"/>
        <dbReference type="ChEBI" id="CHEBI:57384"/>
        <dbReference type="ChEBI" id="CHEBI:64479"/>
        <dbReference type="ChEBI" id="CHEBI:78449"/>
        <dbReference type="EC" id="2.3.1.39"/>
    </reaction>
</comment>
<organism evidence="7 8">
    <name type="scientific">Streptomyces glaucus</name>
    <dbReference type="NCBI Taxonomy" id="284029"/>
    <lineage>
        <taxon>Bacteria</taxon>
        <taxon>Bacillati</taxon>
        <taxon>Actinomycetota</taxon>
        <taxon>Actinomycetes</taxon>
        <taxon>Kitasatosporales</taxon>
        <taxon>Streptomycetaceae</taxon>
        <taxon>Streptomyces</taxon>
    </lineage>
</organism>
<dbReference type="InterPro" id="IPR001227">
    <property type="entry name" value="Ac_transferase_dom_sf"/>
</dbReference>
<evidence type="ECO:0000256" key="5">
    <source>
        <dbReference type="SAM" id="MobiDB-lite"/>
    </source>
</evidence>
<dbReference type="InterPro" id="IPR004410">
    <property type="entry name" value="Malonyl_CoA-ACP_transAc_FabD"/>
</dbReference>
<comment type="caution">
    <text evidence="7">The sequence shown here is derived from an EMBL/GenBank/DDBJ whole genome shotgun (WGS) entry which is preliminary data.</text>
</comment>
<sequence>MKALIFPGQGAQFRGMGRDLFDAYPEAAEQASDILGYDLPRLCLHDPHRVLNDTEYTQPALFVVGALAHRRWREENGDAAGYLAGHSLGEYCALHAAGAFDFATGVRLVQRRGALMARARGGGMVAVVGVDGDRLAALLAEGAFTTLTVANHNTPTQHVVSGDAETIGALETHLEDRKVRCVRLKVSGAFHSPLMRPAQEEFAAFLRDFRLDDPRLPVIANATARPYPAGRTADLLTRQITSPVRWTESVHHLLDLGVNDFVELGGTVVGRLVDQIRTAPRPAPAAPPPAPRADEAQPRPAGPAPGPRAADAARAATELGSAVFRRRLGLRYAYAAGGMYRGIASPRMVIALARRGMLGILGTGGTPHREIEEGLRTIRAALGPDRPFGVNFLAHHDDPAAERAMADLLLRQDVRIVEASAFIRMTPALVLYRARGLRRGPDGTPVCDHRVVAKVSRPEVARAFMAPAPDAVLDRLVRDGDLDAHRAELARQVPMSHDITVEADSGGHTDGGISTVMMPAMHRLRQEAQHRHGYAEPICLGLAGGLGTPEAVAAAFMLGADYVLTGSVNQCTVEAGTSDAVKDMLQDIDIHDTEYAPAGDMFEMGAKVQVLRKGVFFPTRANKLFSLYSHYDGLDELPARTRDLLERTYFRRTLDEVWEDTRAHLRSRGRHDDLARAEANPKLRMALVFRWYFAHTAQLALNGRDDRTNYQVHTGPALGSFNQWVKGTDLERWRERHVDDIGVRLLEGAAEHIGAMCRGWHGPAPAAPRPVPRTEPAPTGAA</sequence>
<name>A0ABN3KCD6_9ACTN</name>
<dbReference type="Pfam" id="PF21607">
    <property type="entry name" value="FabD_helical_ins"/>
    <property type="match status" value="1"/>
</dbReference>
<evidence type="ECO:0000259" key="6">
    <source>
        <dbReference type="SMART" id="SM00827"/>
    </source>
</evidence>
<feature type="compositionally biased region" description="Pro residues" evidence="5">
    <location>
        <begin position="765"/>
        <end position="775"/>
    </location>
</feature>
<evidence type="ECO:0000256" key="3">
    <source>
        <dbReference type="ARBA" id="ARBA00023315"/>
    </source>
</evidence>
<dbReference type="SMART" id="SM00827">
    <property type="entry name" value="PKS_AT"/>
    <property type="match status" value="1"/>
</dbReference>
<dbReference type="Pfam" id="PF00698">
    <property type="entry name" value="Acyl_transf_1"/>
    <property type="match status" value="1"/>
</dbReference>
<protein>
    <recommendedName>
        <fullName evidence="1">[acyl-carrier-protein] S-malonyltransferase</fullName>
        <ecNumber evidence="1">2.3.1.39</ecNumber>
    </recommendedName>
</protein>
<dbReference type="SUPFAM" id="SSF51412">
    <property type="entry name" value="Inosine monophosphate dehydrogenase (IMPDH)"/>
    <property type="match status" value="1"/>
</dbReference>
<accession>A0ABN3KCD6</accession>
<keyword evidence="2" id="KW-0808">Transferase</keyword>
<feature type="compositionally biased region" description="Pro residues" evidence="5">
    <location>
        <begin position="281"/>
        <end position="291"/>
    </location>
</feature>
<evidence type="ECO:0000256" key="2">
    <source>
        <dbReference type="ARBA" id="ARBA00022679"/>
    </source>
</evidence>
<dbReference type="InterPro" id="IPR013785">
    <property type="entry name" value="Aldolase_TIM"/>
</dbReference>
<keyword evidence="3" id="KW-0012">Acyltransferase</keyword>
<evidence type="ECO:0000313" key="7">
    <source>
        <dbReference type="EMBL" id="GAA2455599.1"/>
    </source>
</evidence>
<dbReference type="InterPro" id="IPR049489">
    <property type="entry name" value="FabD-like_helical_ins"/>
</dbReference>
<dbReference type="EC" id="2.3.1.39" evidence="1"/>
<evidence type="ECO:0000256" key="4">
    <source>
        <dbReference type="ARBA" id="ARBA00048462"/>
    </source>
</evidence>
<dbReference type="InterPro" id="IPR016035">
    <property type="entry name" value="Acyl_Trfase/lysoPLipase"/>
</dbReference>
<dbReference type="Gene3D" id="3.40.366.10">
    <property type="entry name" value="Malonyl-Coenzyme A Acyl Carrier Protein, domain 2"/>
    <property type="match status" value="1"/>
</dbReference>
<dbReference type="EMBL" id="BAAATK010000052">
    <property type="protein sequence ID" value="GAA2455599.1"/>
    <property type="molecule type" value="Genomic_DNA"/>
</dbReference>
<reference evidence="7 8" key="1">
    <citation type="journal article" date="2019" name="Int. J. Syst. Evol. Microbiol.">
        <title>The Global Catalogue of Microorganisms (GCM) 10K type strain sequencing project: providing services to taxonomists for standard genome sequencing and annotation.</title>
        <authorList>
            <consortium name="The Broad Institute Genomics Platform"/>
            <consortium name="The Broad Institute Genome Sequencing Center for Infectious Disease"/>
            <person name="Wu L."/>
            <person name="Ma J."/>
        </authorList>
    </citation>
    <scope>NUCLEOTIDE SEQUENCE [LARGE SCALE GENOMIC DNA]</scope>
    <source>
        <strain evidence="7 8">JCM 6922</strain>
    </source>
</reference>
<dbReference type="Proteomes" id="UP001500460">
    <property type="component" value="Unassembled WGS sequence"/>
</dbReference>
<dbReference type="Gene3D" id="3.20.20.70">
    <property type="entry name" value="Aldolase class I"/>
    <property type="match status" value="2"/>
</dbReference>
<dbReference type="NCBIfam" id="TIGR02814">
    <property type="entry name" value="pfaD_fam"/>
    <property type="match status" value="1"/>
</dbReference>
<feature type="domain" description="Malonyl-CoA:ACP transacylase (MAT)" evidence="6">
    <location>
        <begin position="5"/>
        <end position="357"/>
    </location>
</feature>
<dbReference type="RefSeq" id="WP_344608376.1">
    <property type="nucleotide sequence ID" value="NZ_BAAATK010000052.1"/>
</dbReference>
<evidence type="ECO:0000313" key="8">
    <source>
        <dbReference type="Proteomes" id="UP001500460"/>
    </source>
</evidence>
<evidence type="ECO:0000256" key="1">
    <source>
        <dbReference type="ARBA" id="ARBA00013258"/>
    </source>
</evidence>
<dbReference type="PANTHER" id="PTHR42681">
    <property type="entry name" value="MALONYL-COA-ACYL CARRIER PROTEIN TRANSACYLASE, MITOCHONDRIAL"/>
    <property type="match status" value="1"/>
</dbReference>
<dbReference type="InterPro" id="IPR016036">
    <property type="entry name" value="Malonyl_transacylase_ACP-bd"/>
</dbReference>
<dbReference type="InterPro" id="IPR050858">
    <property type="entry name" value="Mal-CoA-ACP_Trans/PKS_FabD"/>
</dbReference>
<feature type="region of interest" description="Disordered" evidence="5">
    <location>
        <begin position="761"/>
        <end position="782"/>
    </location>
</feature>
<dbReference type="SUPFAM" id="SSF52151">
    <property type="entry name" value="FabD/lysophospholipase-like"/>
    <property type="match status" value="1"/>
</dbReference>
<dbReference type="InterPro" id="IPR014179">
    <property type="entry name" value="PfaD-like_TIM-barrel"/>
</dbReference>
<gene>
    <name evidence="7" type="primary">fabD_2</name>
    <name evidence="7" type="ORF">GCM10010421_56010</name>
</gene>
<feature type="region of interest" description="Disordered" evidence="5">
    <location>
        <begin position="279"/>
        <end position="313"/>
    </location>
</feature>